<dbReference type="Proteomes" id="UP001596505">
    <property type="component" value="Unassembled WGS sequence"/>
</dbReference>
<dbReference type="RefSeq" id="WP_380964432.1">
    <property type="nucleotide sequence ID" value="NZ_JBHTCO010000004.1"/>
</dbReference>
<dbReference type="Pfam" id="PF17334">
    <property type="entry name" value="CsgA"/>
    <property type="match status" value="1"/>
</dbReference>
<protein>
    <submittedName>
        <fullName evidence="1">Sporulation protein</fullName>
    </submittedName>
</protein>
<accession>A0ABW2PSJ6</accession>
<dbReference type="EMBL" id="JBHTCO010000004">
    <property type="protein sequence ID" value="MFC7392372.1"/>
    <property type="molecule type" value="Genomic_DNA"/>
</dbReference>
<name>A0ABW2PSJ6_9BACL</name>
<sequence>MDYTLDYLKESLSNWVDRDDRALNLFHKIENHQFPNEEAFVEVLSEEETEYLHDVLRKEMAYAKNEQDEVRYSQLSDVFEQLI</sequence>
<comment type="caution">
    <text evidence="1">The sequence shown here is derived from an EMBL/GenBank/DDBJ whole genome shotgun (WGS) entry which is preliminary data.</text>
</comment>
<gene>
    <name evidence="1" type="ORF">ACFQRG_05195</name>
</gene>
<keyword evidence="2" id="KW-1185">Reference proteome</keyword>
<organism evidence="1 2">
    <name type="scientific">Scopulibacillus cellulosilyticus</name>
    <dbReference type="NCBI Taxonomy" id="2665665"/>
    <lineage>
        <taxon>Bacteria</taxon>
        <taxon>Bacillati</taxon>
        <taxon>Bacillota</taxon>
        <taxon>Bacilli</taxon>
        <taxon>Bacillales</taxon>
        <taxon>Sporolactobacillaceae</taxon>
        <taxon>Scopulibacillus</taxon>
    </lineage>
</organism>
<evidence type="ECO:0000313" key="2">
    <source>
        <dbReference type="Proteomes" id="UP001596505"/>
    </source>
</evidence>
<proteinExistence type="predicted"/>
<reference evidence="2" key="1">
    <citation type="journal article" date="2019" name="Int. J. Syst. Evol. Microbiol.">
        <title>The Global Catalogue of Microorganisms (GCM) 10K type strain sequencing project: providing services to taxonomists for standard genome sequencing and annotation.</title>
        <authorList>
            <consortium name="The Broad Institute Genomics Platform"/>
            <consortium name="The Broad Institute Genome Sequencing Center for Infectious Disease"/>
            <person name="Wu L."/>
            <person name="Ma J."/>
        </authorList>
    </citation>
    <scope>NUCLEOTIDE SEQUENCE [LARGE SCALE GENOMIC DNA]</scope>
    <source>
        <strain evidence="2">CGMCC 1.16305</strain>
    </source>
</reference>
<dbReference type="InterPro" id="IPR020255">
    <property type="entry name" value="CsgA"/>
</dbReference>
<evidence type="ECO:0000313" key="1">
    <source>
        <dbReference type="EMBL" id="MFC7392372.1"/>
    </source>
</evidence>